<evidence type="ECO:0000256" key="5">
    <source>
        <dbReference type="ARBA" id="ARBA00022723"/>
    </source>
</evidence>
<dbReference type="PANTHER" id="PTHR11669">
    <property type="entry name" value="REPLICATION FACTOR C / DNA POLYMERASE III GAMMA-TAU SUBUNIT"/>
    <property type="match status" value="1"/>
</dbReference>
<dbReference type="InterPro" id="IPR022754">
    <property type="entry name" value="DNA_pol_III_gamma-3"/>
</dbReference>
<evidence type="ECO:0000256" key="8">
    <source>
        <dbReference type="ARBA" id="ARBA00022840"/>
    </source>
</evidence>
<dbReference type="EMBL" id="CP036318">
    <property type="protein sequence ID" value="QDV56310.1"/>
    <property type="molecule type" value="Genomic_DNA"/>
</dbReference>
<keyword evidence="8 11" id="KW-0067">ATP-binding</keyword>
<dbReference type="InterPro" id="IPR050238">
    <property type="entry name" value="DNA_Rep/Repair_Clamp_Loader"/>
</dbReference>
<dbReference type="GO" id="GO:0006261">
    <property type="term" value="P:DNA-templated DNA replication"/>
    <property type="evidence" value="ECO:0007669"/>
    <property type="project" value="TreeGrafter"/>
</dbReference>
<dbReference type="EC" id="2.7.7.7" evidence="11"/>
<keyword evidence="6 11" id="KW-0547">Nucleotide-binding</keyword>
<evidence type="ECO:0000256" key="9">
    <source>
        <dbReference type="ARBA" id="ARBA00022932"/>
    </source>
</evidence>
<dbReference type="InterPro" id="IPR008921">
    <property type="entry name" value="DNA_pol3_clamp-load_cplx_C"/>
</dbReference>
<dbReference type="FunFam" id="1.10.8.60:FF:000013">
    <property type="entry name" value="DNA polymerase III subunit gamma/tau"/>
    <property type="match status" value="1"/>
</dbReference>
<evidence type="ECO:0000256" key="2">
    <source>
        <dbReference type="ARBA" id="ARBA00022679"/>
    </source>
</evidence>
<dbReference type="AlphaFoldDB" id="A0A518ITB1"/>
<evidence type="ECO:0000256" key="10">
    <source>
        <dbReference type="ARBA" id="ARBA00049244"/>
    </source>
</evidence>
<sequence length="664" mass="69936">MSDTPSTDAKHVDDDKYIVVARRYRPLQFDQLVGQENATRALMNAIETGRVGHAYLFTGARGVGKTSTARIFAKALNAPEGPTATPDNSSDICQAIDAGEDIDVLEIDGASNRGIDEIRQLRAGVGMRPSRARYKIYIIDEVHMLTQQAFNALLKTLEEPPEHVKFIFCTTDPEKIPITVLSRCQRFDFAPVETEAILARLDEIVKAEGCEADQDALRLLARRAAGSMRDSQSLLEQVLSFATGRITVDQVHSMLGTADDTRLAALAVGLIDRDPAAVLKMVDDAVMGGIDAGQLAEQLLGYFRDLMTATVGCGVDMLRHAAPASYDDLAAQGKQLGIHTILVIVGIIDQAISRMRQSVHSRVLLEAALVQICRLADLQAISDVVAGLGQVPAGGSAAKPAAAAAGEKKNIEPVANRQLASAAPPAEAAKPAAVAPSPTPAPVAPSPAPVAPAPVAAAPAPAVAPTPAPAAAPPPSRPQPVASAPAAPAAAVAAPTAVATAPAASPAAQPAQSPQNATASPAAIKPLPSGSWDAERVKAVWRGAIESLDDMTANYAKNAQRVEPMGEGCIRVIFSSARSLDKASCEKPERRSKLEGALAAVAGRHVQYECVLVEAPPTQKPVRRALTSADRARRQREVENEPIIMKMMELFDAEVVKVIPPKEE</sequence>
<feature type="region of interest" description="Disordered" evidence="12">
    <location>
        <begin position="418"/>
        <end position="484"/>
    </location>
</feature>
<dbReference type="GO" id="GO:0005524">
    <property type="term" value="F:ATP binding"/>
    <property type="evidence" value="ECO:0007669"/>
    <property type="project" value="UniProtKB-KW"/>
</dbReference>
<dbReference type="Pfam" id="PF13177">
    <property type="entry name" value="DNA_pol3_delta2"/>
    <property type="match status" value="1"/>
</dbReference>
<feature type="region of interest" description="Disordered" evidence="12">
    <location>
        <begin position="503"/>
        <end position="529"/>
    </location>
</feature>
<accession>A0A518ITB1</accession>
<keyword evidence="3 11" id="KW-0548">Nucleotidyltransferase</keyword>
<dbReference type="InterPro" id="IPR027417">
    <property type="entry name" value="P-loop_NTPase"/>
</dbReference>
<dbReference type="InterPro" id="IPR003593">
    <property type="entry name" value="AAA+_ATPase"/>
</dbReference>
<dbReference type="Pfam" id="PF12169">
    <property type="entry name" value="DNA_pol3_gamma3"/>
    <property type="match status" value="1"/>
</dbReference>
<keyword evidence="5" id="KW-0479">Metal-binding</keyword>
<dbReference type="SUPFAM" id="SSF52540">
    <property type="entry name" value="P-loop containing nucleoside triphosphate hydrolases"/>
    <property type="match status" value="1"/>
</dbReference>
<keyword evidence="2 11" id="KW-0808">Transferase</keyword>
<keyword evidence="9 11" id="KW-0239">DNA-directed DNA polymerase</keyword>
<dbReference type="PRINTS" id="PR00830">
    <property type="entry name" value="ENDOLAPTASE"/>
</dbReference>
<dbReference type="GO" id="GO:0009360">
    <property type="term" value="C:DNA polymerase III complex"/>
    <property type="evidence" value="ECO:0007669"/>
    <property type="project" value="InterPro"/>
</dbReference>
<dbReference type="GO" id="GO:0003677">
    <property type="term" value="F:DNA binding"/>
    <property type="evidence" value="ECO:0007669"/>
    <property type="project" value="InterPro"/>
</dbReference>
<dbReference type="CDD" id="cd00009">
    <property type="entry name" value="AAA"/>
    <property type="match status" value="1"/>
</dbReference>
<dbReference type="Pfam" id="PF22608">
    <property type="entry name" value="DNAX_ATPase_lid"/>
    <property type="match status" value="1"/>
</dbReference>
<feature type="compositionally biased region" description="Low complexity" evidence="12">
    <location>
        <begin position="503"/>
        <end position="523"/>
    </location>
</feature>
<dbReference type="Gene3D" id="3.40.50.300">
    <property type="entry name" value="P-loop containing nucleotide triphosphate hydrolases"/>
    <property type="match status" value="1"/>
</dbReference>
<name>A0A518ITB1_9BACT</name>
<dbReference type="SUPFAM" id="SSF48019">
    <property type="entry name" value="post-AAA+ oligomerization domain-like"/>
    <property type="match status" value="1"/>
</dbReference>
<feature type="compositionally biased region" description="Pro residues" evidence="12">
    <location>
        <begin position="462"/>
        <end position="478"/>
    </location>
</feature>
<comment type="subunit">
    <text evidence="11">DNA polymerase III contains a core (composed of alpha, epsilon and theta chains) that associates with a tau subunit. This core dimerizes to form the POLIII' complex. PolIII' associates with the gamma complex (composed of gamma, delta, delta', psi and chi chains) and with the beta chain to form the complete DNA polymerase III complex.</text>
</comment>
<feature type="domain" description="AAA+ ATPase" evidence="13">
    <location>
        <begin position="51"/>
        <end position="193"/>
    </location>
</feature>
<dbReference type="Gene3D" id="1.10.8.60">
    <property type="match status" value="1"/>
</dbReference>
<feature type="compositionally biased region" description="Low complexity" evidence="12">
    <location>
        <begin position="420"/>
        <end position="436"/>
    </location>
</feature>
<keyword evidence="7" id="KW-0862">Zinc</keyword>
<dbReference type="FunFam" id="3.40.50.300:FF:000014">
    <property type="entry name" value="DNA polymerase III subunit gamma/tau"/>
    <property type="match status" value="1"/>
</dbReference>
<comment type="similarity">
    <text evidence="1 11">Belongs to the DnaX/STICHEL family.</text>
</comment>
<evidence type="ECO:0000256" key="7">
    <source>
        <dbReference type="ARBA" id="ARBA00022833"/>
    </source>
</evidence>
<dbReference type="GO" id="GO:0003887">
    <property type="term" value="F:DNA-directed DNA polymerase activity"/>
    <property type="evidence" value="ECO:0007669"/>
    <property type="project" value="UniProtKB-KW"/>
</dbReference>
<dbReference type="InterPro" id="IPR045085">
    <property type="entry name" value="HLD_clamp_pol_III_gamma_tau"/>
</dbReference>
<dbReference type="NCBIfam" id="TIGR02397">
    <property type="entry name" value="dnaX_nterm"/>
    <property type="match status" value="1"/>
</dbReference>
<dbReference type="RefSeq" id="WP_145284608.1">
    <property type="nucleotide sequence ID" value="NZ_CP036318.1"/>
</dbReference>
<evidence type="ECO:0000259" key="13">
    <source>
        <dbReference type="SMART" id="SM00382"/>
    </source>
</evidence>
<reference evidence="14 15" key="1">
    <citation type="submission" date="2019-02" db="EMBL/GenBank/DDBJ databases">
        <title>Deep-cultivation of Planctomycetes and their phenomic and genomic characterization uncovers novel biology.</title>
        <authorList>
            <person name="Wiegand S."/>
            <person name="Jogler M."/>
            <person name="Boedeker C."/>
            <person name="Pinto D."/>
            <person name="Vollmers J."/>
            <person name="Rivas-Marin E."/>
            <person name="Kohn T."/>
            <person name="Peeters S.H."/>
            <person name="Heuer A."/>
            <person name="Rast P."/>
            <person name="Oberbeckmann S."/>
            <person name="Bunk B."/>
            <person name="Jeske O."/>
            <person name="Meyerdierks A."/>
            <person name="Storesund J.E."/>
            <person name="Kallscheuer N."/>
            <person name="Luecker S."/>
            <person name="Lage O.M."/>
            <person name="Pohl T."/>
            <person name="Merkel B.J."/>
            <person name="Hornburger P."/>
            <person name="Mueller R.-W."/>
            <person name="Bruemmer F."/>
            <person name="Labrenz M."/>
            <person name="Spormann A.M."/>
            <person name="Op den Camp H."/>
            <person name="Overmann J."/>
            <person name="Amann R."/>
            <person name="Jetten M.S.M."/>
            <person name="Mascher T."/>
            <person name="Medema M.H."/>
            <person name="Devos D.P."/>
            <person name="Kaster A.-K."/>
            <person name="Ovreas L."/>
            <person name="Rohde M."/>
            <person name="Galperin M.Y."/>
            <person name="Jogler C."/>
        </authorList>
    </citation>
    <scope>NUCLEOTIDE SEQUENCE [LARGE SCALE GENOMIC DNA]</scope>
    <source>
        <strain evidence="14 15">Mal33</strain>
    </source>
</reference>
<comment type="function">
    <text evidence="11">DNA polymerase III is a complex, multichain enzyme responsible for most of the replicative synthesis in bacteria. This DNA polymerase also exhibits 3' to 5' exonuclease activity.</text>
</comment>
<evidence type="ECO:0000313" key="15">
    <source>
        <dbReference type="Proteomes" id="UP000316770"/>
    </source>
</evidence>
<evidence type="ECO:0000256" key="3">
    <source>
        <dbReference type="ARBA" id="ARBA00022695"/>
    </source>
</evidence>
<dbReference type="Proteomes" id="UP000316770">
    <property type="component" value="Chromosome"/>
</dbReference>
<evidence type="ECO:0000313" key="14">
    <source>
        <dbReference type="EMBL" id="QDV56310.1"/>
    </source>
</evidence>
<dbReference type="Gene3D" id="1.20.272.10">
    <property type="match status" value="1"/>
</dbReference>
<feature type="compositionally biased region" description="Pro residues" evidence="12">
    <location>
        <begin position="437"/>
        <end position="452"/>
    </location>
</feature>
<keyword evidence="4 11" id="KW-0235">DNA replication</keyword>
<dbReference type="CDD" id="cd18137">
    <property type="entry name" value="HLD_clamp_pol_III_gamma_tau"/>
    <property type="match status" value="1"/>
</dbReference>
<evidence type="ECO:0000256" key="1">
    <source>
        <dbReference type="ARBA" id="ARBA00006360"/>
    </source>
</evidence>
<keyword evidence="15" id="KW-1185">Reference proteome</keyword>
<dbReference type="NCBIfam" id="NF004046">
    <property type="entry name" value="PRK05563.1"/>
    <property type="match status" value="1"/>
</dbReference>
<dbReference type="InterPro" id="IPR012763">
    <property type="entry name" value="DNA_pol_III_sug/sutau_N"/>
</dbReference>
<evidence type="ECO:0000256" key="12">
    <source>
        <dbReference type="SAM" id="MobiDB-lite"/>
    </source>
</evidence>
<proteinExistence type="inferred from homology"/>
<evidence type="ECO:0000256" key="11">
    <source>
        <dbReference type="RuleBase" id="RU364063"/>
    </source>
</evidence>
<evidence type="ECO:0000256" key="4">
    <source>
        <dbReference type="ARBA" id="ARBA00022705"/>
    </source>
</evidence>
<organism evidence="14 15">
    <name type="scientific">Rosistilla oblonga</name>
    <dbReference type="NCBI Taxonomy" id="2527990"/>
    <lineage>
        <taxon>Bacteria</taxon>
        <taxon>Pseudomonadati</taxon>
        <taxon>Planctomycetota</taxon>
        <taxon>Planctomycetia</taxon>
        <taxon>Pirellulales</taxon>
        <taxon>Pirellulaceae</taxon>
        <taxon>Rosistilla</taxon>
    </lineage>
</organism>
<comment type="catalytic activity">
    <reaction evidence="10 11">
        <text>DNA(n) + a 2'-deoxyribonucleoside 5'-triphosphate = DNA(n+1) + diphosphate</text>
        <dbReference type="Rhea" id="RHEA:22508"/>
        <dbReference type="Rhea" id="RHEA-COMP:17339"/>
        <dbReference type="Rhea" id="RHEA-COMP:17340"/>
        <dbReference type="ChEBI" id="CHEBI:33019"/>
        <dbReference type="ChEBI" id="CHEBI:61560"/>
        <dbReference type="ChEBI" id="CHEBI:173112"/>
        <dbReference type="EC" id="2.7.7.7"/>
    </reaction>
</comment>
<dbReference type="PANTHER" id="PTHR11669:SF0">
    <property type="entry name" value="PROTEIN STICHEL-LIKE 2"/>
    <property type="match status" value="1"/>
</dbReference>
<gene>
    <name evidence="14" type="primary">dnaX_2</name>
    <name evidence="11" type="synonym">dnaX</name>
    <name evidence="14" type="ORF">Mal33_22920</name>
</gene>
<protein>
    <recommendedName>
        <fullName evidence="11">DNA polymerase III subunit gamma/tau</fullName>
        <ecNumber evidence="11">2.7.7.7</ecNumber>
    </recommendedName>
</protein>
<dbReference type="GO" id="GO:0046872">
    <property type="term" value="F:metal ion binding"/>
    <property type="evidence" value="ECO:0007669"/>
    <property type="project" value="UniProtKB-KW"/>
</dbReference>
<dbReference type="SMART" id="SM00382">
    <property type="entry name" value="AAA"/>
    <property type="match status" value="1"/>
</dbReference>
<evidence type="ECO:0000256" key="6">
    <source>
        <dbReference type="ARBA" id="ARBA00022741"/>
    </source>
</evidence>